<dbReference type="EMBL" id="JBHSPX010000004">
    <property type="protein sequence ID" value="MFC6063950.1"/>
    <property type="molecule type" value="Genomic_DNA"/>
</dbReference>
<keyword evidence="3" id="KW-1185">Reference proteome</keyword>
<dbReference type="RefSeq" id="WP_031052565.1">
    <property type="nucleotide sequence ID" value="NZ_JBHSPX010000004.1"/>
</dbReference>
<proteinExistence type="predicted"/>
<evidence type="ECO:0000313" key="2">
    <source>
        <dbReference type="EMBL" id="MFC6063950.1"/>
    </source>
</evidence>
<feature type="domain" description="ABC transporter" evidence="1">
    <location>
        <begin position="40"/>
        <end position="72"/>
    </location>
</feature>
<dbReference type="GO" id="GO:0005524">
    <property type="term" value="F:ATP binding"/>
    <property type="evidence" value="ECO:0007669"/>
    <property type="project" value="UniProtKB-KW"/>
</dbReference>
<dbReference type="InterPro" id="IPR003439">
    <property type="entry name" value="ABC_transporter-like_ATP-bd"/>
</dbReference>
<keyword evidence="2" id="KW-0067">ATP-binding</keyword>
<dbReference type="InterPro" id="IPR027417">
    <property type="entry name" value="P-loop_NTPase"/>
</dbReference>
<reference evidence="3" key="1">
    <citation type="journal article" date="2019" name="Int. J. Syst. Evol. Microbiol.">
        <title>The Global Catalogue of Microorganisms (GCM) 10K type strain sequencing project: providing services to taxonomists for standard genome sequencing and annotation.</title>
        <authorList>
            <consortium name="The Broad Institute Genomics Platform"/>
            <consortium name="The Broad Institute Genome Sequencing Center for Infectious Disease"/>
            <person name="Wu L."/>
            <person name="Ma J."/>
        </authorList>
    </citation>
    <scope>NUCLEOTIDE SEQUENCE [LARGE SCALE GENOMIC DNA]</scope>
    <source>
        <strain evidence="3">CGMCC 1.15180</strain>
    </source>
</reference>
<keyword evidence="2" id="KW-0547">Nucleotide-binding</keyword>
<gene>
    <name evidence="2" type="ORF">ACFP4F_15485</name>
</gene>
<dbReference type="Pfam" id="PF00005">
    <property type="entry name" value="ABC_tran"/>
    <property type="match status" value="1"/>
</dbReference>
<sequence>MHEIVTASGPAKGDVLAGGHRPLRVVLRHQATLLAKSFWGGHDLSGGQWQRLAVARACYRRATVLVLDEPTSAMDPRAEHQVISRFKELARGRAAVFVTHNFINTRIADRIVVLACGRIEEEGTFDELIRRGGLFAELHRLSQDR</sequence>
<name>A0ABW1MKY6_9ACTN</name>
<comment type="caution">
    <text evidence="2">The sequence shown here is derived from an EMBL/GenBank/DDBJ whole genome shotgun (WGS) entry which is preliminary data.</text>
</comment>
<evidence type="ECO:0000259" key="1">
    <source>
        <dbReference type="Pfam" id="PF00005"/>
    </source>
</evidence>
<dbReference type="PANTHER" id="PTHR43394:SF1">
    <property type="entry name" value="ATP-BINDING CASSETTE SUB-FAMILY B MEMBER 10, MITOCHONDRIAL"/>
    <property type="match status" value="1"/>
</dbReference>
<accession>A0ABW1MKY6</accession>
<dbReference type="Proteomes" id="UP001596139">
    <property type="component" value="Unassembled WGS sequence"/>
</dbReference>
<organism evidence="2 3">
    <name type="scientific">Streptomyces ochraceiscleroticus</name>
    <dbReference type="NCBI Taxonomy" id="47761"/>
    <lineage>
        <taxon>Bacteria</taxon>
        <taxon>Bacillati</taxon>
        <taxon>Actinomycetota</taxon>
        <taxon>Actinomycetes</taxon>
        <taxon>Kitasatosporales</taxon>
        <taxon>Streptomycetaceae</taxon>
        <taxon>Streptomyces</taxon>
    </lineage>
</organism>
<evidence type="ECO:0000313" key="3">
    <source>
        <dbReference type="Proteomes" id="UP001596139"/>
    </source>
</evidence>
<dbReference type="Gene3D" id="3.40.50.300">
    <property type="entry name" value="P-loop containing nucleotide triphosphate hydrolases"/>
    <property type="match status" value="1"/>
</dbReference>
<dbReference type="InterPro" id="IPR039421">
    <property type="entry name" value="Type_1_exporter"/>
</dbReference>
<dbReference type="PANTHER" id="PTHR43394">
    <property type="entry name" value="ATP-DEPENDENT PERMEASE MDL1, MITOCHONDRIAL"/>
    <property type="match status" value="1"/>
</dbReference>
<dbReference type="SUPFAM" id="SSF52540">
    <property type="entry name" value="P-loop containing nucleoside triphosphate hydrolases"/>
    <property type="match status" value="1"/>
</dbReference>
<protein>
    <submittedName>
        <fullName evidence="2">ATP-binding cassette domain-containing protein</fullName>
    </submittedName>
</protein>